<dbReference type="InterPro" id="IPR011051">
    <property type="entry name" value="RmlC_Cupin_sf"/>
</dbReference>
<evidence type="ECO:0000256" key="1">
    <source>
        <dbReference type="ARBA" id="ARBA00008416"/>
    </source>
</evidence>
<protein>
    <submittedName>
        <fullName evidence="6">Pirin-like</fullName>
    </submittedName>
</protein>
<dbReference type="EMBL" id="CP000393">
    <property type="protein sequence ID" value="ABG49604.1"/>
    <property type="molecule type" value="Genomic_DNA"/>
</dbReference>
<dbReference type="HOGENOM" id="CLU_064194_2_2_3"/>
<dbReference type="RefSeq" id="WP_011610003.1">
    <property type="nucleotide sequence ID" value="NC_008312.1"/>
</dbReference>
<sequence length="245" mass="27126">MVQLQEVEKVKVRKGTERGGANHGWLNTKHTFSFANYFDPKHMGFRCLRVINEDTVTPGNGFGTHGHRDMEIITYVLEGSLEHKDTIGQGGVLSPGDVQHMSAGTGIMHSEYNRSTSENVHFLQIWLLPKANAVKPVYHQSSFNIEKNSGKLNLVVAVDGRDGALKVNQDVDLFASVLREGDRISYSFKDNRYGWVQVARGEVDIEVDTNNKLSLNAGDGVALSEIQNISISTKSNGEILLFDLP</sequence>
<feature type="binding site" evidence="2">
    <location>
        <position position="65"/>
    </location>
    <ligand>
        <name>Fe cation</name>
        <dbReference type="ChEBI" id="CHEBI:24875"/>
    </ligand>
</feature>
<dbReference type="InterPro" id="IPR003829">
    <property type="entry name" value="Pirin_N_dom"/>
</dbReference>
<keyword evidence="2" id="KW-0479">Metal-binding</keyword>
<organism evidence="6">
    <name type="scientific">Trichodesmium erythraeum (strain IMS101)</name>
    <dbReference type="NCBI Taxonomy" id="203124"/>
    <lineage>
        <taxon>Bacteria</taxon>
        <taxon>Bacillati</taxon>
        <taxon>Cyanobacteriota</taxon>
        <taxon>Cyanophyceae</taxon>
        <taxon>Oscillatoriophycideae</taxon>
        <taxon>Oscillatoriales</taxon>
        <taxon>Microcoleaceae</taxon>
        <taxon>Trichodesmium</taxon>
    </lineage>
</organism>
<evidence type="ECO:0000313" key="6">
    <source>
        <dbReference type="EMBL" id="ABG49604.1"/>
    </source>
</evidence>
<dbReference type="CDD" id="cd02910">
    <property type="entry name" value="cupin_Yhhw_N"/>
    <property type="match status" value="1"/>
</dbReference>
<feature type="domain" description="Quercetin 2,3-dioxygenase C-terminal cupin" evidence="5">
    <location>
        <begin position="154"/>
        <end position="244"/>
    </location>
</feature>
<feature type="domain" description="Pirin N-terminal" evidence="4">
    <location>
        <begin position="20"/>
        <end position="127"/>
    </location>
</feature>
<dbReference type="Gene3D" id="2.60.120.10">
    <property type="entry name" value="Jelly Rolls"/>
    <property type="match status" value="2"/>
</dbReference>
<dbReference type="PIRSF" id="PIRSF006232">
    <property type="entry name" value="Pirin"/>
    <property type="match status" value="1"/>
</dbReference>
<evidence type="ECO:0000259" key="4">
    <source>
        <dbReference type="Pfam" id="PF02678"/>
    </source>
</evidence>
<evidence type="ECO:0000256" key="3">
    <source>
        <dbReference type="RuleBase" id="RU003457"/>
    </source>
</evidence>
<dbReference type="AlphaFoldDB" id="Q11A70"/>
<evidence type="ECO:0000259" key="5">
    <source>
        <dbReference type="Pfam" id="PF17954"/>
    </source>
</evidence>
<feature type="binding site" evidence="2">
    <location>
        <position position="109"/>
    </location>
    <ligand>
        <name>Fe cation</name>
        <dbReference type="ChEBI" id="CHEBI:24875"/>
    </ligand>
</feature>
<proteinExistence type="inferred from homology"/>
<dbReference type="KEGG" id="ter:Tery_0103"/>
<dbReference type="CDD" id="cd20311">
    <property type="entry name" value="cupin_Yhhw_C"/>
    <property type="match status" value="1"/>
</dbReference>
<dbReference type="InterPro" id="IPR041602">
    <property type="entry name" value="Quercetinase_C"/>
</dbReference>
<dbReference type="PANTHER" id="PTHR43212:SF3">
    <property type="entry name" value="QUERCETIN 2,3-DIOXYGENASE"/>
    <property type="match status" value="1"/>
</dbReference>
<feature type="binding site" evidence="2">
    <location>
        <position position="67"/>
    </location>
    <ligand>
        <name>Fe cation</name>
        <dbReference type="ChEBI" id="CHEBI:24875"/>
    </ligand>
</feature>
<dbReference type="eggNOG" id="COG1741">
    <property type="taxonomic scope" value="Bacteria"/>
</dbReference>
<dbReference type="PANTHER" id="PTHR43212">
    <property type="entry name" value="QUERCETIN 2,3-DIOXYGENASE"/>
    <property type="match status" value="1"/>
</dbReference>
<reference evidence="6" key="1">
    <citation type="submission" date="2006-06" db="EMBL/GenBank/DDBJ databases">
        <title>Complete sequence of Trichodesmium erythraeum IMS101.</title>
        <authorList>
            <consortium name="US DOE Joint Genome Institute"/>
            <person name="Copeland A."/>
            <person name="Lucas S."/>
            <person name="Lapidus A."/>
            <person name="Barry K."/>
            <person name="Detter J.C."/>
            <person name="Glavina del Rio T."/>
            <person name="Hammon N."/>
            <person name="Israni S."/>
            <person name="Dalin E."/>
            <person name="Tice H."/>
            <person name="Pitluck S."/>
            <person name="Kiss H."/>
            <person name="Munk A.C."/>
            <person name="Brettin T."/>
            <person name="Bruce D."/>
            <person name="Han C."/>
            <person name="Tapia R."/>
            <person name="Gilna P."/>
            <person name="Schmutz J."/>
            <person name="Larimer F."/>
            <person name="Land M."/>
            <person name="Hauser L."/>
            <person name="Kyrpides N."/>
            <person name="Kim E."/>
            <person name="Richardson P."/>
        </authorList>
    </citation>
    <scope>NUCLEOTIDE SEQUENCE [LARGE SCALE GENOMIC DNA]</scope>
    <source>
        <strain evidence="6">IMS101</strain>
    </source>
</reference>
<accession>Q11A70</accession>
<dbReference type="InterPro" id="IPR014710">
    <property type="entry name" value="RmlC-like_jellyroll"/>
</dbReference>
<dbReference type="Pfam" id="PF02678">
    <property type="entry name" value="Pirin"/>
    <property type="match status" value="1"/>
</dbReference>
<dbReference type="OrthoDB" id="321327at2"/>
<dbReference type="SUPFAM" id="SSF51182">
    <property type="entry name" value="RmlC-like cupins"/>
    <property type="match status" value="1"/>
</dbReference>
<evidence type="ECO:0000256" key="2">
    <source>
        <dbReference type="PIRSR" id="PIRSR006232-1"/>
    </source>
</evidence>
<dbReference type="InterPro" id="IPR012093">
    <property type="entry name" value="Pirin"/>
</dbReference>
<comment type="cofactor">
    <cofactor evidence="2">
        <name>Fe cation</name>
        <dbReference type="ChEBI" id="CHEBI:24875"/>
    </cofactor>
    <text evidence="2">Binds 1 Fe cation per subunit.</text>
</comment>
<keyword evidence="2" id="KW-0408">Iron</keyword>
<name>Q11A70_TRIEI</name>
<gene>
    <name evidence="6" type="ordered locus">Tery_0103</name>
</gene>
<dbReference type="STRING" id="203124.Tery_0103"/>
<comment type="similarity">
    <text evidence="1 3">Belongs to the pirin family.</text>
</comment>
<dbReference type="Pfam" id="PF17954">
    <property type="entry name" value="Pirin_C_2"/>
    <property type="match status" value="1"/>
</dbReference>
<feature type="binding site" evidence="2">
    <location>
        <position position="111"/>
    </location>
    <ligand>
        <name>Fe cation</name>
        <dbReference type="ChEBI" id="CHEBI:24875"/>
    </ligand>
</feature>
<dbReference type="GO" id="GO:0046872">
    <property type="term" value="F:metal ion binding"/>
    <property type="evidence" value="ECO:0007669"/>
    <property type="project" value="UniProtKB-KW"/>
</dbReference>